<evidence type="ECO:0000313" key="1">
    <source>
        <dbReference type="EMBL" id="NYE49603.1"/>
    </source>
</evidence>
<comment type="caution">
    <text evidence="1">The sequence shown here is derived from an EMBL/GenBank/DDBJ whole genome shotgun (WGS) entry which is preliminary data.</text>
</comment>
<organism evidence="1 2">
    <name type="scientific">Spinactinospora alkalitolerans</name>
    <dbReference type="NCBI Taxonomy" id="687207"/>
    <lineage>
        <taxon>Bacteria</taxon>
        <taxon>Bacillati</taxon>
        <taxon>Actinomycetota</taxon>
        <taxon>Actinomycetes</taxon>
        <taxon>Streptosporangiales</taxon>
        <taxon>Nocardiopsidaceae</taxon>
        <taxon>Spinactinospora</taxon>
    </lineage>
</organism>
<keyword evidence="2" id="KW-1185">Reference proteome</keyword>
<dbReference type="EMBL" id="JACCCC010000001">
    <property type="protein sequence ID" value="NYE49603.1"/>
    <property type="molecule type" value="Genomic_DNA"/>
</dbReference>
<dbReference type="Proteomes" id="UP000589036">
    <property type="component" value="Unassembled WGS sequence"/>
</dbReference>
<evidence type="ECO:0000313" key="2">
    <source>
        <dbReference type="Proteomes" id="UP000589036"/>
    </source>
</evidence>
<accession>A0A852U3W5</accession>
<reference evidence="1 2" key="1">
    <citation type="submission" date="2020-07" db="EMBL/GenBank/DDBJ databases">
        <title>Sequencing the genomes of 1000 actinobacteria strains.</title>
        <authorList>
            <person name="Klenk H.-P."/>
        </authorList>
    </citation>
    <scope>NUCLEOTIDE SEQUENCE [LARGE SCALE GENOMIC DNA]</scope>
    <source>
        <strain evidence="1 2">CXB654</strain>
    </source>
</reference>
<protein>
    <submittedName>
        <fullName evidence="1">Uncharacterized protein</fullName>
    </submittedName>
</protein>
<proteinExistence type="predicted"/>
<gene>
    <name evidence="1" type="ORF">HDA32_004723</name>
</gene>
<dbReference type="RefSeq" id="WP_179645235.1">
    <property type="nucleotide sequence ID" value="NZ_BAAAYY010000037.1"/>
</dbReference>
<name>A0A852U3W5_9ACTN</name>
<sequence length="101" mass="11006">MSHTDPTAAQQRAARVLVTLLGTGLPPADWSLSQIIPDELTGHLERGGTAGLQAWAEAFGAEVDWQRHRGCRPRVIFEVNGVSVQVWTYLPELDESAGGER</sequence>
<dbReference type="AlphaFoldDB" id="A0A852U3W5"/>